<dbReference type="OrthoDB" id="6425688at2759"/>
<keyword evidence="2" id="KW-1185">Reference proteome</keyword>
<organism evidence="1 2">
    <name type="scientific">Trichonephila clavata</name>
    <name type="common">Joro spider</name>
    <name type="synonym">Nephila clavata</name>
    <dbReference type="NCBI Taxonomy" id="2740835"/>
    <lineage>
        <taxon>Eukaryota</taxon>
        <taxon>Metazoa</taxon>
        <taxon>Ecdysozoa</taxon>
        <taxon>Arthropoda</taxon>
        <taxon>Chelicerata</taxon>
        <taxon>Arachnida</taxon>
        <taxon>Araneae</taxon>
        <taxon>Araneomorphae</taxon>
        <taxon>Entelegynae</taxon>
        <taxon>Araneoidea</taxon>
        <taxon>Nephilidae</taxon>
        <taxon>Trichonephila</taxon>
    </lineage>
</organism>
<evidence type="ECO:0000313" key="2">
    <source>
        <dbReference type="Proteomes" id="UP000887116"/>
    </source>
</evidence>
<accession>A0A8X6KYK5</accession>
<reference evidence="1" key="1">
    <citation type="submission" date="2020-07" db="EMBL/GenBank/DDBJ databases">
        <title>Multicomponent nature underlies the extraordinary mechanical properties of spider dragline silk.</title>
        <authorList>
            <person name="Kono N."/>
            <person name="Nakamura H."/>
            <person name="Mori M."/>
            <person name="Yoshida Y."/>
            <person name="Ohtoshi R."/>
            <person name="Malay A.D."/>
            <person name="Moran D.A.P."/>
            <person name="Tomita M."/>
            <person name="Numata K."/>
            <person name="Arakawa K."/>
        </authorList>
    </citation>
    <scope>NUCLEOTIDE SEQUENCE</scope>
</reference>
<evidence type="ECO:0000313" key="1">
    <source>
        <dbReference type="EMBL" id="GFQ88906.1"/>
    </source>
</evidence>
<comment type="caution">
    <text evidence="1">The sequence shown here is derived from an EMBL/GenBank/DDBJ whole genome shotgun (WGS) entry which is preliminary data.</text>
</comment>
<dbReference type="AlphaFoldDB" id="A0A8X6KYK5"/>
<proteinExistence type="predicted"/>
<dbReference type="Proteomes" id="UP000887116">
    <property type="component" value="Unassembled WGS sequence"/>
</dbReference>
<gene>
    <name evidence="1" type="primary">K02A2.6_145</name>
    <name evidence="1" type="ORF">TNCT_717051</name>
</gene>
<protein>
    <submittedName>
        <fullName evidence="1">Uncharacterized protein K02A2.6</fullName>
    </submittedName>
</protein>
<dbReference type="EMBL" id="BMAO01013436">
    <property type="protein sequence ID" value="GFQ88906.1"/>
    <property type="molecule type" value="Genomic_DNA"/>
</dbReference>
<sequence length="111" mass="12790">MTKADDSNKDWIVGLMKYINTPISGLYLSPTWLLFVCRLKTKLPISLKVINVELFTDLTEEIVKRQKTPKLYYGRGSTNLRQFHGGDDVTMYDFNTKAWTPSNVISRSNKL</sequence>
<name>A0A8X6KYK5_TRICU</name>